<evidence type="ECO:0000259" key="1">
    <source>
        <dbReference type="Pfam" id="PF13188"/>
    </source>
</evidence>
<dbReference type="Gene3D" id="3.30.450.20">
    <property type="entry name" value="PAS domain"/>
    <property type="match status" value="1"/>
</dbReference>
<dbReference type="Proteomes" id="UP000192738">
    <property type="component" value="Unassembled WGS sequence"/>
</dbReference>
<keyword evidence="3" id="KW-1185">Reference proteome</keyword>
<dbReference type="STRING" id="112901.SAMN04488500_12483"/>
<dbReference type="InterPro" id="IPR000014">
    <property type="entry name" value="PAS"/>
</dbReference>
<dbReference type="Pfam" id="PF13188">
    <property type="entry name" value="PAS_8"/>
    <property type="match status" value="1"/>
</dbReference>
<accession>A0A1W2EIX1</accession>
<evidence type="ECO:0000313" key="3">
    <source>
        <dbReference type="Proteomes" id="UP000192738"/>
    </source>
</evidence>
<dbReference type="AlphaFoldDB" id="A0A1W2EIX1"/>
<proteinExistence type="predicted"/>
<evidence type="ECO:0000313" key="2">
    <source>
        <dbReference type="EMBL" id="SMD09422.1"/>
    </source>
</evidence>
<gene>
    <name evidence="2" type="ORF">SAMN04488500_12483</name>
</gene>
<dbReference type="EMBL" id="FWXI01000024">
    <property type="protein sequence ID" value="SMD09422.1"/>
    <property type="molecule type" value="Genomic_DNA"/>
</dbReference>
<feature type="domain" description="PAS" evidence="1">
    <location>
        <begin position="17"/>
        <end position="72"/>
    </location>
</feature>
<protein>
    <recommendedName>
        <fullName evidence="1">PAS domain-containing protein</fullName>
    </recommendedName>
</protein>
<sequence length="208" mass="22924">MLERGQSTMLDLLMDNEFFKLLFKVIPTGIVLVDENGNVQAINPEGSKMFCVEPLKDGDHYRGGDLFRCVNAKNGCGVATACQDCILRANAMLAIKGQSVSRQKGKFCVIQDNEVKQFILQVTASPLVYKQNTLALLIIEDISLVTELSGLIPICSSCHSIRDDKGDWVSIAKFLQEHSEAELTHDYCPKCSKELLNSRAKVAVAKNA</sequence>
<reference evidence="2 3" key="1">
    <citation type="submission" date="2017-04" db="EMBL/GenBank/DDBJ databases">
        <authorList>
            <person name="Afonso C.L."/>
            <person name="Miller P.J."/>
            <person name="Scott M.A."/>
            <person name="Spackman E."/>
            <person name="Goraichik I."/>
            <person name="Dimitrov K.M."/>
            <person name="Suarez D.L."/>
            <person name="Swayne D.E."/>
        </authorList>
    </citation>
    <scope>NUCLEOTIDE SEQUENCE [LARGE SCALE GENOMIC DNA]</scope>
    <source>
        <strain evidence="2 3">DSM 5090</strain>
    </source>
</reference>
<organism evidence="2 3">
    <name type="scientific">Sporomusa malonica</name>
    <dbReference type="NCBI Taxonomy" id="112901"/>
    <lineage>
        <taxon>Bacteria</taxon>
        <taxon>Bacillati</taxon>
        <taxon>Bacillota</taxon>
        <taxon>Negativicutes</taxon>
        <taxon>Selenomonadales</taxon>
        <taxon>Sporomusaceae</taxon>
        <taxon>Sporomusa</taxon>
    </lineage>
</organism>
<name>A0A1W2EIX1_9FIRM</name>